<dbReference type="FunFam" id="3.40.50.10440:FF:000001">
    <property type="entry name" value="Dihydroxyacetone kinase, DhaK subunit"/>
    <property type="match status" value="1"/>
</dbReference>
<feature type="domain" description="DhaK" evidence="14">
    <location>
        <begin position="9"/>
        <end position="347"/>
    </location>
</feature>
<keyword evidence="7" id="KW-0319">Glycerol metabolism</keyword>
<evidence type="ECO:0000259" key="14">
    <source>
        <dbReference type="PROSITE" id="PS51481"/>
    </source>
</evidence>
<evidence type="ECO:0000313" key="16">
    <source>
        <dbReference type="Proteomes" id="UP001215280"/>
    </source>
</evidence>
<evidence type="ECO:0000313" key="15">
    <source>
        <dbReference type="EMBL" id="KAJ7736744.1"/>
    </source>
</evidence>
<evidence type="ECO:0000256" key="2">
    <source>
        <dbReference type="ARBA" id="ARBA00004778"/>
    </source>
</evidence>
<dbReference type="Pfam" id="PF02733">
    <property type="entry name" value="Dak1"/>
    <property type="match status" value="1"/>
</dbReference>
<dbReference type="AlphaFoldDB" id="A0AAD7MX31"/>
<dbReference type="SUPFAM" id="SSF101473">
    <property type="entry name" value="DhaL-like"/>
    <property type="match status" value="1"/>
</dbReference>
<dbReference type="Pfam" id="PF02734">
    <property type="entry name" value="Dak2"/>
    <property type="match status" value="1"/>
</dbReference>
<evidence type="ECO:0000256" key="4">
    <source>
        <dbReference type="ARBA" id="ARBA00022679"/>
    </source>
</evidence>
<dbReference type="NCBIfam" id="TIGR02361">
    <property type="entry name" value="dak_ATP"/>
    <property type="match status" value="1"/>
</dbReference>
<accession>A0AAD7MX31</accession>
<comment type="similarity">
    <text evidence="3">Belongs to the dihydroxyacetone kinase (DAK) family.</text>
</comment>
<evidence type="ECO:0000256" key="1">
    <source>
        <dbReference type="ARBA" id="ARBA00003264"/>
    </source>
</evidence>
<feature type="binding site" evidence="12">
    <location>
        <position position="110"/>
    </location>
    <ligand>
        <name>substrate</name>
    </ligand>
</feature>
<dbReference type="InterPro" id="IPR004007">
    <property type="entry name" value="DhaL_dom"/>
</dbReference>
<evidence type="ECO:0000256" key="12">
    <source>
        <dbReference type="PIRSR" id="PIRSR612734-2"/>
    </source>
</evidence>
<dbReference type="Gene3D" id="3.30.1180.20">
    <property type="entry name" value="Dihydroxyacetone kinase, domain 2"/>
    <property type="match status" value="1"/>
</dbReference>
<evidence type="ECO:0000259" key="13">
    <source>
        <dbReference type="PROSITE" id="PS51480"/>
    </source>
</evidence>
<dbReference type="PANTHER" id="PTHR28629:SF4">
    <property type="entry name" value="TRIOKINASE_FMN CYCLASE"/>
    <property type="match status" value="1"/>
</dbReference>
<protein>
    <submittedName>
        <fullName evidence="15">Dak1 domain-containing protein</fullName>
    </submittedName>
</protein>
<comment type="pathway">
    <text evidence="2">Polyol metabolism; glycerol fermentation; glycerone phosphate from glycerol (oxidative route): step 2/2.</text>
</comment>
<dbReference type="InterPro" id="IPR004006">
    <property type="entry name" value="DhaK_dom"/>
</dbReference>
<keyword evidence="6" id="KW-0418">Kinase</keyword>
<sequence>MTDRHVFDDHATLVLKSLQGLVASQPNLSLIPSIKTVIDADHDESKVSLICGGGAGHEPGSTGFVGRGLLAASVSGDTFASPSARQVSGAVKAVPSTSGTLLIITNYTGDNLHFGLACQQARANGLSNIAILPVGDDVSVGRTKGALVGRRAMAGTILVCKILGAASEAGWSFENVQKLGRGVTGAIASIGCTLGHCHVPGRADYALIPEDTVEIGLGLHNEPGVWVVKPQPSSTDLIARMLKLVLDKDDPERAFVPFARADVVVLLVNNMGGMSFLEMYAVVDEALVQLKNAGLIPARVFCGPFMTSLNAPGFSLTLLNLTRIAKTVSSVDELLAFVDAPHASAAWPSKSVYPVPERLAKRTRDEKFVDIPAEHKLAQVGGPTLKVSPAVLVGVMRNGAEAVLGSEPDLTRWDTIVGDGDCGETCAAGAQAVLTALDNGLGSDGEVVNVLRLLTDLIDETCGGTLGAIFSIFLAALTTEVRARAANITSPDLAFWGAAGGAAIATLQQSTAARVGHRTVMDALIPFIDTLGTAPSFEAAVAACKAGGEGTASLVAKLGRATYVGDNGDLPPDPGAMSFVFLTAGMLKGLGRRTVFF</sequence>
<proteinExistence type="inferred from homology"/>
<dbReference type="SMART" id="SM01120">
    <property type="entry name" value="Dak2"/>
    <property type="match status" value="1"/>
</dbReference>
<dbReference type="InterPro" id="IPR012734">
    <property type="entry name" value="DhaK_ATP"/>
</dbReference>
<dbReference type="InterPro" id="IPR050861">
    <property type="entry name" value="Dihydroxyacetone_Kinase"/>
</dbReference>
<name>A0AAD7MX31_9AGAR</name>
<dbReference type="GO" id="GO:0005829">
    <property type="term" value="C:cytosol"/>
    <property type="evidence" value="ECO:0007669"/>
    <property type="project" value="TreeGrafter"/>
</dbReference>
<dbReference type="PANTHER" id="PTHR28629">
    <property type="entry name" value="TRIOKINASE/FMN CYCLASE"/>
    <property type="match status" value="1"/>
</dbReference>
<keyword evidence="5" id="KW-0547">Nucleotide-binding</keyword>
<feature type="active site" description="Tele-hemiaminal-histidine intermediate" evidence="11">
    <location>
        <position position="220"/>
    </location>
</feature>
<dbReference type="GO" id="GO:0019563">
    <property type="term" value="P:glycerol catabolic process"/>
    <property type="evidence" value="ECO:0007669"/>
    <property type="project" value="TreeGrafter"/>
</dbReference>
<evidence type="ECO:0000256" key="8">
    <source>
        <dbReference type="ARBA" id="ARBA00022840"/>
    </source>
</evidence>
<dbReference type="Proteomes" id="UP001215280">
    <property type="component" value="Unassembled WGS sequence"/>
</dbReference>
<evidence type="ECO:0000256" key="3">
    <source>
        <dbReference type="ARBA" id="ARBA00008757"/>
    </source>
</evidence>
<keyword evidence="16" id="KW-1185">Reference proteome</keyword>
<comment type="caution">
    <text evidence="15">The sequence shown here is derived from an EMBL/GenBank/DDBJ whole genome shotgun (WGS) entry which is preliminary data.</text>
</comment>
<evidence type="ECO:0000256" key="10">
    <source>
        <dbReference type="ARBA" id="ARBA00048898"/>
    </source>
</evidence>
<comment type="catalytic activity">
    <reaction evidence="10">
        <text>dihydroxyacetone + ATP = dihydroxyacetone phosphate + ADP + H(+)</text>
        <dbReference type="Rhea" id="RHEA:15773"/>
        <dbReference type="ChEBI" id="CHEBI:15378"/>
        <dbReference type="ChEBI" id="CHEBI:16016"/>
        <dbReference type="ChEBI" id="CHEBI:30616"/>
        <dbReference type="ChEBI" id="CHEBI:57642"/>
        <dbReference type="ChEBI" id="CHEBI:456216"/>
        <dbReference type="EC" id="2.7.1.29"/>
    </reaction>
</comment>
<keyword evidence="4" id="KW-0808">Transferase</keyword>
<keyword evidence="8" id="KW-0067">ATP-binding</keyword>
<feature type="domain" description="DhaL" evidence="13">
    <location>
        <begin position="390"/>
        <end position="588"/>
    </location>
</feature>
<dbReference type="FunFam" id="3.30.1180.20:FF:000001">
    <property type="entry name" value="Dihydroxyacetone kinase 1"/>
    <property type="match status" value="1"/>
</dbReference>
<dbReference type="PROSITE" id="PS51480">
    <property type="entry name" value="DHAL"/>
    <property type="match status" value="1"/>
</dbReference>
<dbReference type="InterPro" id="IPR036117">
    <property type="entry name" value="DhaL_dom_sf"/>
</dbReference>
<dbReference type="PROSITE" id="PS51481">
    <property type="entry name" value="DHAK"/>
    <property type="match status" value="1"/>
</dbReference>
<comment type="function">
    <text evidence="1">Catalyzes both the phosphorylation of dihydroxyacetone and of glyceraldehyde.</text>
</comment>
<evidence type="ECO:0000256" key="5">
    <source>
        <dbReference type="ARBA" id="ARBA00022741"/>
    </source>
</evidence>
<dbReference type="EMBL" id="JARJLG010000147">
    <property type="protein sequence ID" value="KAJ7736744.1"/>
    <property type="molecule type" value="Genomic_DNA"/>
</dbReference>
<evidence type="ECO:0000256" key="6">
    <source>
        <dbReference type="ARBA" id="ARBA00022777"/>
    </source>
</evidence>
<dbReference type="SUPFAM" id="SSF82549">
    <property type="entry name" value="DAK1/DegV-like"/>
    <property type="match status" value="1"/>
</dbReference>
<organism evidence="15 16">
    <name type="scientific">Mycena maculata</name>
    <dbReference type="NCBI Taxonomy" id="230809"/>
    <lineage>
        <taxon>Eukaryota</taxon>
        <taxon>Fungi</taxon>
        <taxon>Dikarya</taxon>
        <taxon>Basidiomycota</taxon>
        <taxon>Agaricomycotina</taxon>
        <taxon>Agaricomycetes</taxon>
        <taxon>Agaricomycetidae</taxon>
        <taxon>Agaricales</taxon>
        <taxon>Marasmiineae</taxon>
        <taxon>Mycenaceae</taxon>
        <taxon>Mycena</taxon>
    </lineage>
</organism>
<feature type="binding site" evidence="12">
    <location>
        <begin position="54"/>
        <end position="57"/>
    </location>
    <ligand>
        <name>substrate</name>
    </ligand>
</feature>
<evidence type="ECO:0000256" key="11">
    <source>
        <dbReference type="PIRSR" id="PIRSR612734-1"/>
    </source>
</evidence>
<dbReference type="Gene3D" id="1.25.40.340">
    <property type="match status" value="1"/>
</dbReference>
<reference evidence="15" key="1">
    <citation type="submission" date="2023-03" db="EMBL/GenBank/DDBJ databases">
        <title>Massive genome expansion in bonnet fungi (Mycena s.s.) driven by repeated elements and novel gene families across ecological guilds.</title>
        <authorList>
            <consortium name="Lawrence Berkeley National Laboratory"/>
            <person name="Harder C.B."/>
            <person name="Miyauchi S."/>
            <person name="Viragh M."/>
            <person name="Kuo A."/>
            <person name="Thoen E."/>
            <person name="Andreopoulos B."/>
            <person name="Lu D."/>
            <person name="Skrede I."/>
            <person name="Drula E."/>
            <person name="Henrissat B."/>
            <person name="Morin E."/>
            <person name="Kohler A."/>
            <person name="Barry K."/>
            <person name="LaButti K."/>
            <person name="Morin E."/>
            <person name="Salamov A."/>
            <person name="Lipzen A."/>
            <person name="Mereny Z."/>
            <person name="Hegedus B."/>
            <person name="Baldrian P."/>
            <person name="Stursova M."/>
            <person name="Weitz H."/>
            <person name="Taylor A."/>
            <person name="Grigoriev I.V."/>
            <person name="Nagy L.G."/>
            <person name="Martin F."/>
            <person name="Kauserud H."/>
        </authorList>
    </citation>
    <scope>NUCLEOTIDE SEQUENCE</scope>
    <source>
        <strain evidence="15">CBHHK188m</strain>
    </source>
</reference>
<gene>
    <name evidence="15" type="ORF">DFH07DRAFT_985927</name>
</gene>
<dbReference type="GO" id="GO:0050354">
    <property type="term" value="F:triokinase activity"/>
    <property type="evidence" value="ECO:0007669"/>
    <property type="project" value="UniProtKB-EC"/>
</dbReference>
<dbReference type="GO" id="GO:0005524">
    <property type="term" value="F:ATP binding"/>
    <property type="evidence" value="ECO:0007669"/>
    <property type="project" value="UniProtKB-KW"/>
</dbReference>
<evidence type="ECO:0000256" key="9">
    <source>
        <dbReference type="ARBA" id="ARBA00047974"/>
    </source>
</evidence>
<evidence type="ECO:0000256" key="7">
    <source>
        <dbReference type="ARBA" id="ARBA00022798"/>
    </source>
</evidence>
<dbReference type="GO" id="GO:0004371">
    <property type="term" value="F:glycerone kinase activity"/>
    <property type="evidence" value="ECO:0007669"/>
    <property type="project" value="UniProtKB-EC"/>
</dbReference>
<dbReference type="Gene3D" id="3.40.50.10440">
    <property type="entry name" value="Dihydroxyacetone kinase, domain 1"/>
    <property type="match status" value="1"/>
</dbReference>
<comment type="catalytic activity">
    <reaction evidence="9">
        <text>D-glyceraldehyde + ATP = D-glyceraldehyde 3-phosphate + ADP + H(+)</text>
        <dbReference type="Rhea" id="RHEA:13941"/>
        <dbReference type="ChEBI" id="CHEBI:15378"/>
        <dbReference type="ChEBI" id="CHEBI:17378"/>
        <dbReference type="ChEBI" id="CHEBI:30616"/>
        <dbReference type="ChEBI" id="CHEBI:59776"/>
        <dbReference type="ChEBI" id="CHEBI:456216"/>
        <dbReference type="EC" id="2.7.1.28"/>
    </reaction>
</comment>